<feature type="compositionally biased region" description="Polar residues" evidence="3">
    <location>
        <begin position="76"/>
        <end position="91"/>
    </location>
</feature>
<comment type="caution">
    <text evidence="5">The sequence shown here is derived from an EMBL/GenBank/DDBJ whole genome shotgun (WGS) entry which is preliminary data.</text>
</comment>
<feature type="region of interest" description="Disordered" evidence="3">
    <location>
        <begin position="199"/>
        <end position="303"/>
    </location>
</feature>
<feature type="domain" description="SH3" evidence="4">
    <location>
        <begin position="145"/>
        <end position="207"/>
    </location>
</feature>
<accession>A0A9P6TAB2</accession>
<dbReference type="InterPro" id="IPR036028">
    <property type="entry name" value="SH3-like_dom_sf"/>
</dbReference>
<protein>
    <recommendedName>
        <fullName evidence="4">SH3 domain-containing protein</fullName>
    </recommendedName>
</protein>
<evidence type="ECO:0000259" key="4">
    <source>
        <dbReference type="PROSITE" id="PS50002"/>
    </source>
</evidence>
<dbReference type="PROSITE" id="PS50002">
    <property type="entry name" value="SH3"/>
    <property type="match status" value="1"/>
</dbReference>
<dbReference type="OrthoDB" id="5983572at2759"/>
<dbReference type="Gene3D" id="2.30.30.40">
    <property type="entry name" value="SH3 Domains"/>
    <property type="match status" value="1"/>
</dbReference>
<dbReference type="InterPro" id="IPR050670">
    <property type="entry name" value="STAM"/>
</dbReference>
<evidence type="ECO:0000256" key="2">
    <source>
        <dbReference type="PROSITE-ProRule" id="PRU00192"/>
    </source>
</evidence>
<keyword evidence="6" id="KW-1185">Reference proteome</keyword>
<dbReference type="PRINTS" id="PR00452">
    <property type="entry name" value="SH3DOMAIN"/>
</dbReference>
<dbReference type="Pfam" id="PF00018">
    <property type="entry name" value="SH3_1"/>
    <property type="match status" value="1"/>
</dbReference>
<dbReference type="CDD" id="cd00174">
    <property type="entry name" value="SH3"/>
    <property type="match status" value="1"/>
</dbReference>
<feature type="region of interest" description="Disordered" evidence="3">
    <location>
        <begin position="44"/>
        <end position="144"/>
    </location>
</feature>
<dbReference type="InterPro" id="IPR001452">
    <property type="entry name" value="SH3_domain"/>
</dbReference>
<evidence type="ECO:0000313" key="5">
    <source>
        <dbReference type="EMBL" id="KAG0144445.1"/>
    </source>
</evidence>
<dbReference type="SMART" id="SM00326">
    <property type="entry name" value="SH3"/>
    <property type="match status" value="1"/>
</dbReference>
<dbReference type="PANTHER" id="PTHR45929:SF7">
    <property type="entry name" value="LAS SEVENTEEN-BINDING PROTEIN 1"/>
    <property type="match status" value="1"/>
</dbReference>
<feature type="compositionally biased region" description="Polar residues" evidence="3">
    <location>
        <begin position="226"/>
        <end position="241"/>
    </location>
</feature>
<proteinExistence type="predicted"/>
<dbReference type="PRINTS" id="PR00499">
    <property type="entry name" value="P67PHOX"/>
</dbReference>
<evidence type="ECO:0000313" key="6">
    <source>
        <dbReference type="Proteomes" id="UP000886653"/>
    </source>
</evidence>
<dbReference type="Proteomes" id="UP000886653">
    <property type="component" value="Unassembled WGS sequence"/>
</dbReference>
<evidence type="ECO:0000256" key="1">
    <source>
        <dbReference type="ARBA" id="ARBA00022443"/>
    </source>
</evidence>
<dbReference type="PANTHER" id="PTHR45929">
    <property type="entry name" value="JAK PATHWAY SIGNAL TRANSDUCTION ADAPTOR MOLECULE"/>
    <property type="match status" value="1"/>
</dbReference>
<name>A0A9P6TAB2_9BASI</name>
<dbReference type="AlphaFoldDB" id="A0A9P6TAB2"/>
<evidence type="ECO:0000256" key="3">
    <source>
        <dbReference type="SAM" id="MobiDB-lite"/>
    </source>
</evidence>
<feature type="compositionally biased region" description="Low complexity" evidence="3">
    <location>
        <begin position="281"/>
        <end position="297"/>
    </location>
</feature>
<dbReference type="EMBL" id="MU167295">
    <property type="protein sequence ID" value="KAG0144445.1"/>
    <property type="molecule type" value="Genomic_DNA"/>
</dbReference>
<keyword evidence="1 2" id="KW-0728">SH3 domain</keyword>
<reference evidence="5" key="1">
    <citation type="submission" date="2013-11" db="EMBL/GenBank/DDBJ databases">
        <title>Genome sequence of the fusiform rust pathogen reveals effectors for host alternation and coevolution with pine.</title>
        <authorList>
            <consortium name="DOE Joint Genome Institute"/>
            <person name="Smith K."/>
            <person name="Pendleton A."/>
            <person name="Kubisiak T."/>
            <person name="Anderson C."/>
            <person name="Salamov A."/>
            <person name="Aerts A."/>
            <person name="Riley R."/>
            <person name="Clum A."/>
            <person name="Lindquist E."/>
            <person name="Ence D."/>
            <person name="Campbell M."/>
            <person name="Kronenberg Z."/>
            <person name="Feau N."/>
            <person name="Dhillon B."/>
            <person name="Hamelin R."/>
            <person name="Burleigh J."/>
            <person name="Smith J."/>
            <person name="Yandell M."/>
            <person name="Nelson C."/>
            <person name="Grigoriev I."/>
            <person name="Davis J."/>
        </authorList>
    </citation>
    <scope>NUCLEOTIDE SEQUENCE</scope>
    <source>
        <strain evidence="5">G11</strain>
    </source>
</reference>
<sequence length="356" mass="38357">MTQLNPDSIYVDHLITQIHSNLTLLANQGKINQSDLSVIKSKLPPISSLDVPSNNSRESIFPVPSTAGPIEHSSPRTDTTASQPHYSTNVPQPHHSPNVPQPHHSTNVPQPHHSANVPQPHHSTNVPQPHHSTNVTQTSERATTDRYKRARALWSYNGSAADDLSFTKGDIIVVLAEENADWWRGEVVGNQAGPGLFPSNHVEVIPNGPESSTPARAPLPPATGYTGPTNTDQYNQQSHVQYGTPPPPQHNPSTQYVPPPSNPNQYPNGPPIQYGPSQGSNQWQAPPYNNPYNQPDYKSTPLPPPLVHTQSAPPAQVIVEKPKKKPFQGRFGQALAGGAGFGAGSAVATHVVNAIL</sequence>
<dbReference type="SUPFAM" id="SSF50044">
    <property type="entry name" value="SH3-domain"/>
    <property type="match status" value="1"/>
</dbReference>
<gene>
    <name evidence="5" type="ORF">CROQUDRAFT_659999</name>
</gene>
<organism evidence="5 6">
    <name type="scientific">Cronartium quercuum f. sp. fusiforme G11</name>
    <dbReference type="NCBI Taxonomy" id="708437"/>
    <lineage>
        <taxon>Eukaryota</taxon>
        <taxon>Fungi</taxon>
        <taxon>Dikarya</taxon>
        <taxon>Basidiomycota</taxon>
        <taxon>Pucciniomycotina</taxon>
        <taxon>Pucciniomycetes</taxon>
        <taxon>Pucciniales</taxon>
        <taxon>Coleosporiaceae</taxon>
        <taxon>Cronartium</taxon>
    </lineage>
</organism>
<feature type="compositionally biased region" description="Polar residues" evidence="3">
    <location>
        <begin position="121"/>
        <end position="141"/>
    </location>
</feature>